<evidence type="ECO:0000259" key="1">
    <source>
        <dbReference type="Pfam" id="PF07486"/>
    </source>
</evidence>
<gene>
    <name evidence="2" type="ORF">DF037_20630</name>
</gene>
<dbReference type="InterPro" id="IPR042047">
    <property type="entry name" value="SleB_dom1"/>
</dbReference>
<dbReference type="RefSeq" id="WP_124618563.1">
    <property type="nucleotide sequence ID" value="NZ_QTQX01000013.1"/>
</dbReference>
<dbReference type="Gene3D" id="1.10.10.2520">
    <property type="entry name" value="Cell wall hydrolase SleB, domain 1"/>
    <property type="match status" value="1"/>
</dbReference>
<reference evidence="2 3" key="1">
    <citation type="submission" date="2018-08" db="EMBL/GenBank/DDBJ databases">
        <title>Comparative analysis of Burkholderia isolates from Puerto Rico.</title>
        <authorList>
            <person name="Hall C."/>
            <person name="Sahl J."/>
            <person name="Wagner D."/>
        </authorList>
    </citation>
    <scope>NUCLEOTIDE SEQUENCE [LARGE SCALE GENOMIC DNA]</scope>
    <source>
        <strain evidence="2 3">Bp9001</strain>
    </source>
</reference>
<dbReference type="AlphaFoldDB" id="A0A3N8QQS7"/>
<comment type="caution">
    <text evidence="2">The sequence shown here is derived from an EMBL/GenBank/DDBJ whole genome shotgun (WGS) entry which is preliminary data.</text>
</comment>
<accession>A0A3N8QQS7</accession>
<dbReference type="InterPro" id="IPR011105">
    <property type="entry name" value="Cell_wall_hydrolase_SleB"/>
</dbReference>
<dbReference type="GO" id="GO:0016787">
    <property type="term" value="F:hydrolase activity"/>
    <property type="evidence" value="ECO:0007669"/>
    <property type="project" value="UniProtKB-KW"/>
</dbReference>
<dbReference type="Proteomes" id="UP000269271">
    <property type="component" value="Unassembled WGS sequence"/>
</dbReference>
<name>A0A3N8QQS7_9BURK</name>
<dbReference type="EMBL" id="QTQX01000013">
    <property type="protein sequence ID" value="RQT26098.1"/>
    <property type="molecule type" value="Genomic_DNA"/>
</dbReference>
<keyword evidence="2" id="KW-0378">Hydrolase</keyword>
<evidence type="ECO:0000313" key="3">
    <source>
        <dbReference type="Proteomes" id="UP000269271"/>
    </source>
</evidence>
<proteinExistence type="predicted"/>
<organism evidence="2 3">
    <name type="scientific">Burkholderia contaminans</name>
    <dbReference type="NCBI Taxonomy" id="488447"/>
    <lineage>
        <taxon>Bacteria</taxon>
        <taxon>Pseudomonadati</taxon>
        <taxon>Pseudomonadota</taxon>
        <taxon>Betaproteobacteria</taxon>
        <taxon>Burkholderiales</taxon>
        <taxon>Burkholderiaceae</taxon>
        <taxon>Burkholderia</taxon>
        <taxon>Burkholderia cepacia complex</taxon>
    </lineage>
</organism>
<protein>
    <submittedName>
        <fullName evidence="2">Cell wall hydrolase</fullName>
    </submittedName>
</protein>
<evidence type="ECO:0000313" key="2">
    <source>
        <dbReference type="EMBL" id="RQT26098.1"/>
    </source>
</evidence>
<sequence>MVLASALLCLALNVYYESRSEPILGQYAVAAVTMNRADGDRSKVCEVVTKPHQFSWTTRRVRRKGDSYTLVKSAAPKDEEAWELAKKVAWQTLHGHKVDVTHGATFYHANYVRPAWSKEFKRSAVIGKHIFYTQT</sequence>
<feature type="domain" description="Cell wall hydrolase SleB" evidence="1">
    <location>
        <begin position="20"/>
        <end position="132"/>
    </location>
</feature>
<dbReference type="Pfam" id="PF07486">
    <property type="entry name" value="Hydrolase_2"/>
    <property type="match status" value="1"/>
</dbReference>